<evidence type="ECO:0000256" key="1">
    <source>
        <dbReference type="SAM" id="MobiDB-lite"/>
    </source>
</evidence>
<gene>
    <name evidence="2" type="ORF">GPECTOR_1g145</name>
</gene>
<sequence>MDGEEGLEALVGAGEGCEAAIKEKNDQDDGQSEAHLPTTPERGPSPKELLTEMTRSLSRARQPPQHQP</sequence>
<reference evidence="3" key="1">
    <citation type="journal article" date="2016" name="Nat. Commun.">
        <title>The Gonium pectorale genome demonstrates co-option of cell cycle regulation during the evolution of multicellularity.</title>
        <authorList>
            <person name="Hanschen E.R."/>
            <person name="Marriage T.N."/>
            <person name="Ferris P.J."/>
            <person name="Hamaji T."/>
            <person name="Toyoda A."/>
            <person name="Fujiyama A."/>
            <person name="Neme R."/>
            <person name="Noguchi H."/>
            <person name="Minakuchi Y."/>
            <person name="Suzuki M."/>
            <person name="Kawai-Toyooka H."/>
            <person name="Smith D.R."/>
            <person name="Sparks H."/>
            <person name="Anderson J."/>
            <person name="Bakaric R."/>
            <person name="Luria V."/>
            <person name="Karger A."/>
            <person name="Kirschner M.W."/>
            <person name="Durand P.M."/>
            <person name="Michod R.E."/>
            <person name="Nozaki H."/>
            <person name="Olson B.J."/>
        </authorList>
    </citation>
    <scope>NUCLEOTIDE SEQUENCE [LARGE SCALE GENOMIC DNA]</scope>
    <source>
        <strain evidence="3">NIES-2863</strain>
    </source>
</reference>
<comment type="caution">
    <text evidence="2">The sequence shown here is derived from an EMBL/GenBank/DDBJ whole genome shotgun (WGS) entry which is preliminary data.</text>
</comment>
<organism evidence="2 3">
    <name type="scientific">Gonium pectorale</name>
    <name type="common">Green alga</name>
    <dbReference type="NCBI Taxonomy" id="33097"/>
    <lineage>
        <taxon>Eukaryota</taxon>
        <taxon>Viridiplantae</taxon>
        <taxon>Chlorophyta</taxon>
        <taxon>core chlorophytes</taxon>
        <taxon>Chlorophyceae</taxon>
        <taxon>CS clade</taxon>
        <taxon>Chlamydomonadales</taxon>
        <taxon>Volvocaceae</taxon>
        <taxon>Gonium</taxon>
    </lineage>
</organism>
<accession>A0A150H203</accession>
<proteinExistence type="predicted"/>
<protein>
    <submittedName>
        <fullName evidence="2">Uncharacterized protein</fullName>
    </submittedName>
</protein>
<dbReference type="EMBL" id="LSYV01000002">
    <property type="protein sequence ID" value="KXZ56169.1"/>
    <property type="molecule type" value="Genomic_DNA"/>
</dbReference>
<dbReference type="AlphaFoldDB" id="A0A150H203"/>
<dbReference type="Proteomes" id="UP000075714">
    <property type="component" value="Unassembled WGS sequence"/>
</dbReference>
<feature type="compositionally biased region" description="Low complexity" evidence="1">
    <location>
        <begin position="8"/>
        <end position="19"/>
    </location>
</feature>
<feature type="region of interest" description="Disordered" evidence="1">
    <location>
        <begin position="1"/>
        <end position="68"/>
    </location>
</feature>
<name>A0A150H203_GONPE</name>
<evidence type="ECO:0000313" key="3">
    <source>
        <dbReference type="Proteomes" id="UP000075714"/>
    </source>
</evidence>
<keyword evidence="3" id="KW-1185">Reference proteome</keyword>
<evidence type="ECO:0000313" key="2">
    <source>
        <dbReference type="EMBL" id="KXZ56169.1"/>
    </source>
</evidence>